<dbReference type="AlphaFoldDB" id="T1GLL2"/>
<dbReference type="InterPro" id="IPR032675">
    <property type="entry name" value="LRR_dom_sf"/>
</dbReference>
<dbReference type="Gene3D" id="3.80.10.10">
    <property type="entry name" value="Ribonuclease Inhibitor"/>
    <property type="match status" value="1"/>
</dbReference>
<proteinExistence type="predicted"/>
<name>T1GLL2_MEGSC</name>
<dbReference type="GO" id="GO:0005634">
    <property type="term" value="C:nucleus"/>
    <property type="evidence" value="ECO:0007669"/>
    <property type="project" value="TreeGrafter"/>
</dbReference>
<dbReference type="STRING" id="36166.T1GLL2"/>
<dbReference type="SUPFAM" id="SSF52058">
    <property type="entry name" value="L domain-like"/>
    <property type="match status" value="1"/>
</dbReference>
<dbReference type="EMBL" id="CAQQ02393654">
    <property type="status" value="NOT_ANNOTATED_CDS"/>
    <property type="molecule type" value="Genomic_DNA"/>
</dbReference>
<dbReference type="GO" id="GO:0003723">
    <property type="term" value="F:RNA binding"/>
    <property type="evidence" value="ECO:0007669"/>
    <property type="project" value="TreeGrafter"/>
</dbReference>
<reference evidence="1" key="2">
    <citation type="submission" date="2015-06" db="UniProtKB">
        <authorList>
            <consortium name="EnsemblMetazoa"/>
        </authorList>
    </citation>
    <scope>IDENTIFICATION</scope>
</reference>
<dbReference type="InterPro" id="IPR030217">
    <property type="entry name" value="NXF_fam"/>
</dbReference>
<evidence type="ECO:0000313" key="1">
    <source>
        <dbReference type="EnsemblMetazoa" id="MESCA004422-PA"/>
    </source>
</evidence>
<reference evidence="2" key="1">
    <citation type="submission" date="2013-02" db="EMBL/GenBank/DDBJ databases">
        <authorList>
            <person name="Hughes D."/>
        </authorList>
    </citation>
    <scope>NUCLEOTIDE SEQUENCE</scope>
    <source>
        <strain>Durham</strain>
        <strain evidence="2">NC isolate 2 -- Noor lab</strain>
    </source>
</reference>
<evidence type="ECO:0000313" key="2">
    <source>
        <dbReference type="Proteomes" id="UP000015102"/>
    </source>
</evidence>
<sequence>MDRLEADEVLRFQCYSSIYLKTRDAVCYSGTSKFNRELAYRPDSWHQVKVMHNGDYSKEEILSAFFEIMRDTTFAPVSYYVGESLDSFVFPSSNKIVVKNMFRKSLKLTMPSGKPLHFSVTLGVAKTSSDQISLKKVLWKILDSELNKLRHYQGVKDVLFLEKLAIHPECRDICVSLGNPGTLQTLLEILITCFSKSVKNVKGINLRKNEITNLSSFKVLVEFVNELELLDLRCNEIPQESVAALRPLKIQNLLISKNRFSLSYDVLCLFGKELPYVIKWTEKIFLRILPSKLNLKKKFL</sequence>
<organism evidence="1 2">
    <name type="scientific">Megaselia scalaris</name>
    <name type="common">Humpbacked fly</name>
    <name type="synonym">Phora scalaris</name>
    <dbReference type="NCBI Taxonomy" id="36166"/>
    <lineage>
        <taxon>Eukaryota</taxon>
        <taxon>Metazoa</taxon>
        <taxon>Ecdysozoa</taxon>
        <taxon>Arthropoda</taxon>
        <taxon>Hexapoda</taxon>
        <taxon>Insecta</taxon>
        <taxon>Pterygota</taxon>
        <taxon>Neoptera</taxon>
        <taxon>Endopterygota</taxon>
        <taxon>Diptera</taxon>
        <taxon>Brachycera</taxon>
        <taxon>Muscomorpha</taxon>
        <taxon>Platypezoidea</taxon>
        <taxon>Phoridae</taxon>
        <taxon>Megaseliini</taxon>
        <taxon>Megaselia</taxon>
    </lineage>
</organism>
<dbReference type="PANTHER" id="PTHR10662:SF22">
    <property type="entry name" value="NUCLEAR RNA EXPORT FACTOR 1"/>
    <property type="match status" value="1"/>
</dbReference>
<keyword evidence="2" id="KW-1185">Reference proteome</keyword>
<dbReference type="Proteomes" id="UP000015102">
    <property type="component" value="Unassembled WGS sequence"/>
</dbReference>
<accession>T1GLL2</accession>
<dbReference type="PANTHER" id="PTHR10662">
    <property type="entry name" value="NUCLEAR RNA EXPORT FACTOR"/>
    <property type="match status" value="1"/>
</dbReference>
<dbReference type="GO" id="GO:0016973">
    <property type="term" value="P:poly(A)+ mRNA export from nucleus"/>
    <property type="evidence" value="ECO:0007669"/>
    <property type="project" value="TreeGrafter"/>
</dbReference>
<dbReference type="HOGENOM" id="CLU_928402_0_0_1"/>
<dbReference type="EnsemblMetazoa" id="MESCA004422-RA">
    <property type="protein sequence ID" value="MESCA004422-PA"/>
    <property type="gene ID" value="MESCA004422"/>
</dbReference>
<protein>
    <submittedName>
        <fullName evidence="1">Uncharacterized protein</fullName>
    </submittedName>
</protein>